<feature type="transmembrane region" description="Helical" evidence="6">
    <location>
        <begin position="202"/>
        <end position="225"/>
    </location>
</feature>
<evidence type="ECO:0000256" key="3">
    <source>
        <dbReference type="ARBA" id="ARBA00022989"/>
    </source>
</evidence>
<feature type="transmembrane region" description="Helical" evidence="6">
    <location>
        <begin position="254"/>
        <end position="273"/>
    </location>
</feature>
<evidence type="ECO:0000256" key="6">
    <source>
        <dbReference type="RuleBase" id="RU361157"/>
    </source>
</evidence>
<dbReference type="GO" id="GO:0140359">
    <property type="term" value="F:ABC-type transporter activity"/>
    <property type="evidence" value="ECO:0007669"/>
    <property type="project" value="InterPro"/>
</dbReference>
<accession>A0A010ZZ28</accession>
<comment type="caution">
    <text evidence="8">The sequence shown here is derived from an EMBL/GenBank/DDBJ whole genome shotgun (WGS) entry which is preliminary data.</text>
</comment>
<evidence type="ECO:0000256" key="4">
    <source>
        <dbReference type="ARBA" id="ARBA00023136"/>
    </source>
</evidence>
<dbReference type="InterPro" id="IPR013525">
    <property type="entry name" value="ABC2_TM"/>
</dbReference>
<keyword evidence="6" id="KW-1003">Cell membrane</keyword>
<feature type="transmembrane region" description="Helical" evidence="6">
    <location>
        <begin position="91"/>
        <end position="112"/>
    </location>
</feature>
<comment type="similarity">
    <text evidence="6">Belongs to the ABC-2 integral membrane protein family.</text>
</comment>
<keyword evidence="9" id="KW-1185">Reference proteome</keyword>
<comment type="subcellular location">
    <subcellularLocation>
        <location evidence="6">Cell membrane</location>
        <topology evidence="6">Multi-pass membrane protein</topology>
    </subcellularLocation>
    <subcellularLocation>
        <location evidence="1">Membrane</location>
        <topology evidence="1">Multi-pass membrane protein</topology>
    </subcellularLocation>
</comment>
<keyword evidence="2 6" id="KW-0812">Transmembrane</keyword>
<dbReference type="PIRSF" id="PIRSF006648">
    <property type="entry name" value="DrrB"/>
    <property type="match status" value="1"/>
</dbReference>
<evidence type="ECO:0000256" key="2">
    <source>
        <dbReference type="ARBA" id="ARBA00022692"/>
    </source>
</evidence>
<keyword evidence="6" id="KW-0813">Transport</keyword>
<feature type="transmembrane region" description="Helical" evidence="6">
    <location>
        <begin position="51"/>
        <end position="71"/>
    </location>
</feature>
<name>A0A010ZZ28_9ACTN</name>
<evidence type="ECO:0000313" key="9">
    <source>
        <dbReference type="Proteomes" id="UP000021053"/>
    </source>
</evidence>
<proteinExistence type="inferred from homology"/>
<dbReference type="PROSITE" id="PS51012">
    <property type="entry name" value="ABC_TM2"/>
    <property type="match status" value="1"/>
</dbReference>
<dbReference type="EMBL" id="JFBT01000001">
    <property type="protein sequence ID" value="EXG82472.1"/>
    <property type="molecule type" value="Genomic_DNA"/>
</dbReference>
<evidence type="ECO:0000256" key="5">
    <source>
        <dbReference type="ARBA" id="ARBA00023251"/>
    </source>
</evidence>
<evidence type="ECO:0000256" key="1">
    <source>
        <dbReference type="ARBA" id="ARBA00004141"/>
    </source>
</evidence>
<reference evidence="8 9" key="1">
    <citation type="submission" date="2013-07" db="EMBL/GenBank/DDBJ databases">
        <authorList>
            <consortium name="DOE Joint Genome Institute"/>
            <person name="Eisen J."/>
            <person name="Huntemann M."/>
            <person name="Han J."/>
            <person name="Chen A."/>
            <person name="Kyrpides N."/>
            <person name="Mavromatis K."/>
            <person name="Markowitz V."/>
            <person name="Palaniappan K."/>
            <person name="Ivanova N."/>
            <person name="Schaumberg A."/>
            <person name="Pati A."/>
            <person name="Liolios K."/>
            <person name="Nordberg H.P."/>
            <person name="Cantor M.N."/>
            <person name="Hua S.X."/>
            <person name="Woyke T."/>
        </authorList>
    </citation>
    <scope>NUCLEOTIDE SEQUENCE [LARGE SCALE GENOMIC DNA]</scope>
    <source>
        <strain evidence="8 9">DSM 44712</strain>
    </source>
</reference>
<protein>
    <recommendedName>
        <fullName evidence="6">Transport permease protein</fullName>
    </recommendedName>
</protein>
<dbReference type="Pfam" id="PF01061">
    <property type="entry name" value="ABC2_membrane"/>
    <property type="match status" value="1"/>
</dbReference>
<dbReference type="GO" id="GO:0043190">
    <property type="term" value="C:ATP-binding cassette (ABC) transporter complex"/>
    <property type="evidence" value="ECO:0007669"/>
    <property type="project" value="InterPro"/>
</dbReference>
<dbReference type="InterPro" id="IPR051784">
    <property type="entry name" value="Nod_factor_ABC_transporter"/>
</dbReference>
<feature type="transmembrane region" description="Helical" evidence="6">
    <location>
        <begin position="167"/>
        <end position="190"/>
    </location>
</feature>
<keyword evidence="5" id="KW-0046">Antibiotic resistance</keyword>
<evidence type="ECO:0000313" key="8">
    <source>
        <dbReference type="EMBL" id="EXG82472.1"/>
    </source>
</evidence>
<dbReference type="HOGENOM" id="CLU_039483_2_0_11"/>
<sequence>MTEAAMTEAVVTEAVVTEAVVVGPMRGAGWLAANVATVTGRNLRRLVRVPTLIAFATVQPVLFVLLFTYAWGGAVHPPGVTRYIDYALPGIWVLSLAFGASQTGVAVAEDLATGMIDRFRVLPMARSAVLIGRTVADAARNLFVLALMTGVATAIGFRFHAGPAAALAALGLALGVGVAFSWIFALLGLLVHDPESAGVGGLLVAVPLVFTSSTFVPIATFPGWLRAFASVNPITLTVDALRALCLGGPTAAHAGQALACVGGLLAVAVTAAVRRYRHTTAA</sequence>
<dbReference type="InterPro" id="IPR047817">
    <property type="entry name" value="ABC2_TM_bact-type"/>
</dbReference>
<gene>
    <name evidence="8" type="ORF">CryarDRAFT_3660</name>
</gene>
<keyword evidence="3 6" id="KW-1133">Transmembrane helix</keyword>
<evidence type="ECO:0000259" key="7">
    <source>
        <dbReference type="PROSITE" id="PS51012"/>
    </source>
</evidence>
<dbReference type="AlphaFoldDB" id="A0A010ZZ28"/>
<dbReference type="InterPro" id="IPR000412">
    <property type="entry name" value="ABC_2_transport"/>
</dbReference>
<dbReference type="Proteomes" id="UP000021053">
    <property type="component" value="Unassembled WGS sequence"/>
</dbReference>
<keyword evidence="4 6" id="KW-0472">Membrane</keyword>
<dbReference type="PANTHER" id="PTHR43229">
    <property type="entry name" value="NODULATION PROTEIN J"/>
    <property type="match status" value="1"/>
</dbReference>
<dbReference type="GO" id="GO:0046677">
    <property type="term" value="P:response to antibiotic"/>
    <property type="evidence" value="ECO:0007669"/>
    <property type="project" value="UniProtKB-KW"/>
</dbReference>
<organism evidence="8 9">
    <name type="scientific">Cryptosporangium arvum DSM 44712</name>
    <dbReference type="NCBI Taxonomy" id="927661"/>
    <lineage>
        <taxon>Bacteria</taxon>
        <taxon>Bacillati</taxon>
        <taxon>Actinomycetota</taxon>
        <taxon>Actinomycetes</taxon>
        <taxon>Cryptosporangiales</taxon>
        <taxon>Cryptosporangiaceae</taxon>
        <taxon>Cryptosporangium</taxon>
    </lineage>
</organism>
<feature type="domain" description="ABC transmembrane type-2" evidence="7">
    <location>
        <begin position="51"/>
        <end position="279"/>
    </location>
</feature>
<dbReference type="PANTHER" id="PTHR43229:SF2">
    <property type="entry name" value="NODULATION PROTEIN J"/>
    <property type="match status" value="1"/>
</dbReference>
<feature type="transmembrane region" description="Helical" evidence="6">
    <location>
        <begin position="142"/>
        <end position="161"/>
    </location>
</feature>